<evidence type="ECO:0000313" key="4">
    <source>
        <dbReference type="Proteomes" id="UP001190700"/>
    </source>
</evidence>
<gene>
    <name evidence="3" type="ORF">CYMTET_33272</name>
</gene>
<feature type="chain" id="PRO_5042006252" description="Methyltransferase domain-containing protein" evidence="1">
    <location>
        <begin position="19"/>
        <end position="358"/>
    </location>
</feature>
<dbReference type="SUPFAM" id="SSF53335">
    <property type="entry name" value="S-adenosyl-L-methionine-dependent methyltransferases"/>
    <property type="match status" value="1"/>
</dbReference>
<evidence type="ECO:0000259" key="2">
    <source>
        <dbReference type="Pfam" id="PF13649"/>
    </source>
</evidence>
<dbReference type="EMBL" id="LGRX02020278">
    <property type="protein sequence ID" value="KAK3257649.1"/>
    <property type="molecule type" value="Genomic_DNA"/>
</dbReference>
<dbReference type="Gene3D" id="3.40.50.150">
    <property type="entry name" value="Vaccinia Virus protein VP39"/>
    <property type="match status" value="1"/>
</dbReference>
<dbReference type="GO" id="GO:0003838">
    <property type="term" value="F:sterol 24-C-methyltransferase activity"/>
    <property type="evidence" value="ECO:0007669"/>
    <property type="project" value="TreeGrafter"/>
</dbReference>
<feature type="signal peptide" evidence="1">
    <location>
        <begin position="1"/>
        <end position="18"/>
    </location>
</feature>
<dbReference type="PANTHER" id="PTHR44068:SF4">
    <property type="entry name" value="S-ADENOSYL-METHIONINE-STEROL-C-METHYLTRANSFERAS (AFU_ORTHOLOGUE AFUA_4G09190)"/>
    <property type="match status" value="1"/>
</dbReference>
<dbReference type="GO" id="GO:0005783">
    <property type="term" value="C:endoplasmic reticulum"/>
    <property type="evidence" value="ECO:0007669"/>
    <property type="project" value="TreeGrafter"/>
</dbReference>
<protein>
    <recommendedName>
        <fullName evidence="2">Methyltransferase domain-containing protein</fullName>
    </recommendedName>
</protein>
<accession>A0AAE0FDC6</accession>
<sequence>MKLVFVALFGVFAAFSWSSVPSYYQLSTGVQGLRNLLRLPQSDIDNCIEAYKFFQSGRYGFGDAHEGETAAETEHVRSYYTVLHEVLAVADIEKMYIPPQIDAKQGLYVNQLLTEEQLLETLNVSSDSTLLDIGCGRGRIAHHMATMTGGKVSGFNIDEGQILNGIAYAKETGFEDRLDLKVGDHHLPFAYPDESFDGSYSFQAIWPFFKKHELDGVSREIFRVLKPGAKFSCSEYLLTPDFDHSNPHHVHLHKLFLPTLAATQSNYPKDVTDALERAGFKLVLSAPSVAPAWPITDQKTDLFLFFRGIIIGLNRIGVLPEWVEKLVNNLLLGGVAWADAEKAKIADLNWRIIVQKPF</sequence>
<reference evidence="3 4" key="1">
    <citation type="journal article" date="2015" name="Genome Biol. Evol.">
        <title>Comparative Genomics of a Bacterivorous Green Alga Reveals Evolutionary Causalities and Consequences of Phago-Mixotrophic Mode of Nutrition.</title>
        <authorList>
            <person name="Burns J.A."/>
            <person name="Paasch A."/>
            <person name="Narechania A."/>
            <person name="Kim E."/>
        </authorList>
    </citation>
    <scope>NUCLEOTIDE SEQUENCE [LARGE SCALE GENOMIC DNA]</scope>
    <source>
        <strain evidence="3 4">PLY_AMNH</strain>
    </source>
</reference>
<evidence type="ECO:0000256" key="1">
    <source>
        <dbReference type="SAM" id="SignalP"/>
    </source>
</evidence>
<dbReference type="Proteomes" id="UP001190700">
    <property type="component" value="Unassembled WGS sequence"/>
</dbReference>
<dbReference type="CDD" id="cd02440">
    <property type="entry name" value="AdoMet_MTases"/>
    <property type="match status" value="1"/>
</dbReference>
<dbReference type="InterPro" id="IPR041698">
    <property type="entry name" value="Methyltransf_25"/>
</dbReference>
<dbReference type="Pfam" id="PF13649">
    <property type="entry name" value="Methyltransf_25"/>
    <property type="match status" value="1"/>
</dbReference>
<feature type="domain" description="Methyltransferase" evidence="2">
    <location>
        <begin position="131"/>
        <end position="228"/>
    </location>
</feature>
<proteinExistence type="predicted"/>
<keyword evidence="1" id="KW-0732">Signal</keyword>
<evidence type="ECO:0000313" key="3">
    <source>
        <dbReference type="EMBL" id="KAK3257649.1"/>
    </source>
</evidence>
<keyword evidence="4" id="KW-1185">Reference proteome</keyword>
<dbReference type="PANTHER" id="PTHR44068">
    <property type="entry name" value="ZGC:194242"/>
    <property type="match status" value="1"/>
</dbReference>
<dbReference type="GO" id="GO:0006696">
    <property type="term" value="P:ergosterol biosynthetic process"/>
    <property type="evidence" value="ECO:0007669"/>
    <property type="project" value="TreeGrafter"/>
</dbReference>
<dbReference type="InterPro" id="IPR029063">
    <property type="entry name" value="SAM-dependent_MTases_sf"/>
</dbReference>
<name>A0AAE0FDC6_9CHLO</name>
<dbReference type="AlphaFoldDB" id="A0AAE0FDC6"/>
<organism evidence="3 4">
    <name type="scientific">Cymbomonas tetramitiformis</name>
    <dbReference type="NCBI Taxonomy" id="36881"/>
    <lineage>
        <taxon>Eukaryota</taxon>
        <taxon>Viridiplantae</taxon>
        <taxon>Chlorophyta</taxon>
        <taxon>Pyramimonadophyceae</taxon>
        <taxon>Pyramimonadales</taxon>
        <taxon>Pyramimonadaceae</taxon>
        <taxon>Cymbomonas</taxon>
    </lineage>
</organism>
<comment type="caution">
    <text evidence="3">The sequence shown here is derived from an EMBL/GenBank/DDBJ whole genome shotgun (WGS) entry which is preliminary data.</text>
</comment>
<dbReference type="InterPro" id="IPR050447">
    <property type="entry name" value="Erg6_SMT_methyltransf"/>
</dbReference>